<evidence type="ECO:0000313" key="2">
    <source>
        <dbReference type="Proteomes" id="UP000177942"/>
    </source>
</evidence>
<protein>
    <submittedName>
        <fullName evidence="1">Uncharacterized protein</fullName>
    </submittedName>
</protein>
<name>A0A1G1ZPJ5_9BACT</name>
<comment type="caution">
    <text evidence="1">The sequence shown here is derived from an EMBL/GenBank/DDBJ whole genome shotgun (WGS) entry which is preliminary data.</text>
</comment>
<sequence length="176" mass="17130">MATTTGLTGNMATEGTLNVTGKTTLVFASTTGVSLSGNLMVNGMATTTGLTGNMATEGTLNVTGKTTLGFASTTGVSLTQNLLINGNATTTGSSGQFATQGFIGAGGTTTPATEFAATSAATTTLYLDSSLSGAGGCLELDGPDNTVYRIYINLGAGGVGATTTGSALRVEAGACK</sequence>
<dbReference type="EMBL" id="MHJJ01000002">
    <property type="protein sequence ID" value="OGY66349.1"/>
    <property type="molecule type" value="Genomic_DNA"/>
</dbReference>
<dbReference type="Proteomes" id="UP000177942">
    <property type="component" value="Unassembled WGS sequence"/>
</dbReference>
<gene>
    <name evidence="1" type="ORF">A3A16_00360</name>
</gene>
<proteinExistence type="predicted"/>
<dbReference type="AlphaFoldDB" id="A0A1G1ZPJ5"/>
<reference evidence="1 2" key="1">
    <citation type="journal article" date="2016" name="Nat. Commun.">
        <title>Thousands of microbial genomes shed light on interconnected biogeochemical processes in an aquifer system.</title>
        <authorList>
            <person name="Anantharaman K."/>
            <person name="Brown C.T."/>
            <person name="Hug L.A."/>
            <person name="Sharon I."/>
            <person name="Castelle C.J."/>
            <person name="Probst A.J."/>
            <person name="Thomas B.C."/>
            <person name="Singh A."/>
            <person name="Wilkins M.J."/>
            <person name="Karaoz U."/>
            <person name="Brodie E.L."/>
            <person name="Williams K.H."/>
            <person name="Hubbard S.S."/>
            <person name="Banfield J.F."/>
        </authorList>
    </citation>
    <scope>NUCLEOTIDE SEQUENCE [LARGE SCALE GENOMIC DNA]</scope>
</reference>
<accession>A0A1G1ZPJ5</accession>
<evidence type="ECO:0000313" key="1">
    <source>
        <dbReference type="EMBL" id="OGY66349.1"/>
    </source>
</evidence>
<organism evidence="1 2">
    <name type="scientific">Candidatus Harrisonbacteria bacterium RIFCSPLOWO2_01_FULL_44_18</name>
    <dbReference type="NCBI Taxonomy" id="1798407"/>
    <lineage>
        <taxon>Bacteria</taxon>
        <taxon>Candidatus Harrisoniibacteriota</taxon>
    </lineage>
</organism>